<dbReference type="EMBL" id="JAUHTR010000013">
    <property type="protein sequence ID" value="MDN4526672.1"/>
    <property type="molecule type" value="Genomic_DNA"/>
</dbReference>
<feature type="transmembrane region" description="Helical" evidence="7">
    <location>
        <begin position="261"/>
        <end position="281"/>
    </location>
</feature>
<dbReference type="Proteomes" id="UP001172721">
    <property type="component" value="Unassembled WGS sequence"/>
</dbReference>
<dbReference type="RefSeq" id="WP_301167693.1">
    <property type="nucleotide sequence ID" value="NZ_JAUHTR010000013.1"/>
</dbReference>
<comment type="similarity">
    <text evidence="7">Belongs to the binding-protein-dependent transport system permease family.</text>
</comment>
<protein>
    <submittedName>
        <fullName evidence="9">Carbohydrate ABC transporter permease</fullName>
    </submittedName>
</protein>
<feature type="transmembrane region" description="Helical" evidence="7">
    <location>
        <begin position="163"/>
        <end position="182"/>
    </location>
</feature>
<dbReference type="Gene3D" id="1.10.3720.10">
    <property type="entry name" value="MetI-like"/>
    <property type="match status" value="1"/>
</dbReference>
<evidence type="ECO:0000256" key="7">
    <source>
        <dbReference type="RuleBase" id="RU363032"/>
    </source>
</evidence>
<sequence length="297" mass="33532">MSMELAEAKVKPAVKARKARGIKAGKRIERIITYVLLITLSALFIFPFLWLIGTSLKPENEAMTFPPALLPKEWDFANYKDVFTIVDFGQYYVNSIIVSIFAVLGTVLSSTLVAYGFARIKGKGRNFWFMILLGTMMLPPQVTMIPVYMIFSKLGWTNTFLPLIVPQFFGSAYFIFLLRQFFKTIPKELEESAFLDGCSTFGIFWRIILPLSVPAVITVALLSFMWTWNDFLYPLIYLNDDAKYTLALGILQFKGALLVQWGPMMAASVLVILPLILLFFLGQKYFIQGIATTGGKG</sequence>
<keyword evidence="6 7" id="KW-0472">Membrane</keyword>
<evidence type="ECO:0000256" key="5">
    <source>
        <dbReference type="ARBA" id="ARBA00022989"/>
    </source>
</evidence>
<keyword evidence="5 7" id="KW-1133">Transmembrane helix</keyword>
<evidence type="ECO:0000313" key="9">
    <source>
        <dbReference type="EMBL" id="MDN4526672.1"/>
    </source>
</evidence>
<evidence type="ECO:0000256" key="4">
    <source>
        <dbReference type="ARBA" id="ARBA00022692"/>
    </source>
</evidence>
<evidence type="ECO:0000256" key="1">
    <source>
        <dbReference type="ARBA" id="ARBA00004651"/>
    </source>
</evidence>
<feature type="transmembrane region" description="Helical" evidence="7">
    <location>
        <begin position="127"/>
        <end position="151"/>
    </location>
</feature>
<dbReference type="PANTHER" id="PTHR43744:SF6">
    <property type="entry name" value="ABC TRANSPORTER PERMEASE PROTEIN YESQ-RELATED"/>
    <property type="match status" value="1"/>
</dbReference>
<reference evidence="9" key="1">
    <citation type="submission" date="2023-07" db="EMBL/GenBank/DDBJ databases">
        <title>Fictibacillus sp. isolated from freshwater pond.</title>
        <authorList>
            <person name="Kirdat K."/>
            <person name="Bhat A."/>
            <person name="Mourya A."/>
            <person name="Yadav A."/>
        </authorList>
    </citation>
    <scope>NUCLEOTIDE SEQUENCE</scope>
    <source>
        <strain evidence="9">NE201</strain>
    </source>
</reference>
<name>A0ABT8I0V5_9BACL</name>
<evidence type="ECO:0000256" key="6">
    <source>
        <dbReference type="ARBA" id="ARBA00023136"/>
    </source>
</evidence>
<accession>A0ABT8I0V5</accession>
<dbReference type="SUPFAM" id="SSF161098">
    <property type="entry name" value="MetI-like"/>
    <property type="match status" value="1"/>
</dbReference>
<gene>
    <name evidence="9" type="ORF">QYB97_19480</name>
</gene>
<evidence type="ECO:0000256" key="3">
    <source>
        <dbReference type="ARBA" id="ARBA00022475"/>
    </source>
</evidence>
<feature type="transmembrane region" description="Helical" evidence="7">
    <location>
        <begin position="31"/>
        <end position="53"/>
    </location>
</feature>
<feature type="transmembrane region" description="Helical" evidence="7">
    <location>
        <begin position="203"/>
        <end position="228"/>
    </location>
</feature>
<keyword evidence="10" id="KW-1185">Reference proteome</keyword>
<comment type="subcellular location">
    <subcellularLocation>
        <location evidence="1 7">Cell membrane</location>
        <topology evidence="1 7">Multi-pass membrane protein</topology>
    </subcellularLocation>
</comment>
<keyword evidence="3" id="KW-1003">Cell membrane</keyword>
<keyword evidence="2 7" id="KW-0813">Transport</keyword>
<evidence type="ECO:0000313" key="10">
    <source>
        <dbReference type="Proteomes" id="UP001172721"/>
    </source>
</evidence>
<dbReference type="CDD" id="cd06261">
    <property type="entry name" value="TM_PBP2"/>
    <property type="match status" value="1"/>
</dbReference>
<feature type="domain" description="ABC transmembrane type-1" evidence="8">
    <location>
        <begin position="92"/>
        <end position="282"/>
    </location>
</feature>
<dbReference type="Pfam" id="PF00528">
    <property type="entry name" value="BPD_transp_1"/>
    <property type="match status" value="1"/>
</dbReference>
<dbReference type="InterPro" id="IPR035906">
    <property type="entry name" value="MetI-like_sf"/>
</dbReference>
<feature type="transmembrane region" description="Helical" evidence="7">
    <location>
        <begin position="91"/>
        <end position="115"/>
    </location>
</feature>
<dbReference type="PANTHER" id="PTHR43744">
    <property type="entry name" value="ABC TRANSPORTER PERMEASE PROTEIN MG189-RELATED-RELATED"/>
    <property type="match status" value="1"/>
</dbReference>
<comment type="caution">
    <text evidence="9">The sequence shown here is derived from an EMBL/GenBank/DDBJ whole genome shotgun (WGS) entry which is preliminary data.</text>
</comment>
<evidence type="ECO:0000259" key="8">
    <source>
        <dbReference type="PROSITE" id="PS50928"/>
    </source>
</evidence>
<keyword evidence="4 7" id="KW-0812">Transmembrane</keyword>
<proteinExistence type="inferred from homology"/>
<evidence type="ECO:0000256" key="2">
    <source>
        <dbReference type="ARBA" id="ARBA00022448"/>
    </source>
</evidence>
<dbReference type="InterPro" id="IPR000515">
    <property type="entry name" value="MetI-like"/>
</dbReference>
<dbReference type="PROSITE" id="PS50928">
    <property type="entry name" value="ABC_TM1"/>
    <property type="match status" value="1"/>
</dbReference>
<organism evidence="9 10">
    <name type="scientific">Fictibacillus fluitans</name>
    <dbReference type="NCBI Taxonomy" id="3058422"/>
    <lineage>
        <taxon>Bacteria</taxon>
        <taxon>Bacillati</taxon>
        <taxon>Bacillota</taxon>
        <taxon>Bacilli</taxon>
        <taxon>Bacillales</taxon>
        <taxon>Fictibacillaceae</taxon>
        <taxon>Fictibacillus</taxon>
    </lineage>
</organism>